<feature type="region of interest" description="Disordered" evidence="2">
    <location>
        <begin position="460"/>
        <end position="490"/>
    </location>
</feature>
<dbReference type="EMBL" id="OV696700">
    <property type="protein sequence ID" value="CAH1246478.1"/>
    <property type="molecule type" value="Genomic_DNA"/>
</dbReference>
<evidence type="ECO:0000313" key="5">
    <source>
        <dbReference type="Proteomes" id="UP000838412"/>
    </source>
</evidence>
<feature type="region of interest" description="Disordered" evidence="2">
    <location>
        <begin position="239"/>
        <end position="416"/>
    </location>
</feature>
<dbReference type="GO" id="GO:0005886">
    <property type="term" value="C:plasma membrane"/>
    <property type="evidence" value="ECO:0007669"/>
    <property type="project" value="TreeGrafter"/>
</dbReference>
<feature type="compositionally biased region" description="Low complexity" evidence="2">
    <location>
        <begin position="385"/>
        <end position="413"/>
    </location>
</feature>
<sequence>MESPAIRLPATEQIALPRRRLDQWVDIHSTWVTPVASNTRSSSTMPETRTITRANSDWMITLFKASSQRQTVFKDFPSVISRFNSDGNFLNVDRNMSYVDLLSSAMKNTDFKAAGVNLTKMKKDSPTKGNGKPSLSSDTTDESRTRQMIEKGVECNIADFMLPMTRNEKATSTGSLHKLCSMSPKRQLPQTCACQPYLKEHGSKCETAVPNQKGTFTNAFVGISSIDNKHDKAVGVDLSDGSFHSKTMDAVKDGPLSNDGKDARGKDEDVPSLEKMKEFRNRRQTSDLSEYDKAYESLLGRQPSQTKERRISHGQKESEKQESGPSRGSIRSFRNRLSTDASSDLEDPFDVSNAQSPTMKEIREDTDKKFERWMKKSSKRDSSKSGRSSRNTSTSSGKSSTSRHASVSSTVATLPDERCERLKDNLVKTISEGVYHIKSTKRDEDMFFTESDEKVHDKIEKAMSSSSSKVKDKSKVSPVKKSSGDGKMQNTESKISHLFPKVVVGSNLEVPKEPPDPRRKSIVEDVVFDETGMTWGIYGAELDAETLGDAIQKHLELRIKQLQDQSKERTMSVDIERKQSRSEKPPRWFCPLCRFLCLKSKET</sequence>
<dbReference type="OrthoDB" id="10049175at2759"/>
<dbReference type="AlphaFoldDB" id="A0A8J9Z2J6"/>
<feature type="compositionally biased region" description="Basic and acidic residues" evidence="2">
    <location>
        <begin position="360"/>
        <end position="384"/>
    </location>
</feature>
<feature type="compositionally biased region" description="Basic and acidic residues" evidence="2">
    <location>
        <begin position="306"/>
        <end position="322"/>
    </location>
</feature>
<evidence type="ECO:0000259" key="3">
    <source>
        <dbReference type="Pfam" id="PF15235"/>
    </source>
</evidence>
<accession>A0A8J9Z2J6</accession>
<gene>
    <name evidence="4" type="primary">GPRIN2</name>
    <name evidence="4" type="ORF">BLAG_LOCUS8488</name>
</gene>
<protein>
    <submittedName>
        <fullName evidence="4">GPRIN2 protein</fullName>
    </submittedName>
</protein>
<dbReference type="Proteomes" id="UP000838412">
    <property type="component" value="Chromosome 15"/>
</dbReference>
<organism evidence="4 5">
    <name type="scientific">Branchiostoma lanceolatum</name>
    <name type="common">Common lancelet</name>
    <name type="synonym">Amphioxus lanceolatum</name>
    <dbReference type="NCBI Taxonomy" id="7740"/>
    <lineage>
        <taxon>Eukaryota</taxon>
        <taxon>Metazoa</taxon>
        <taxon>Chordata</taxon>
        <taxon>Cephalochordata</taxon>
        <taxon>Leptocardii</taxon>
        <taxon>Amphioxiformes</taxon>
        <taxon>Branchiostomatidae</taxon>
        <taxon>Branchiostoma</taxon>
    </lineage>
</organism>
<dbReference type="InterPro" id="IPR032745">
    <property type="entry name" value="GRIN_C"/>
</dbReference>
<evidence type="ECO:0000313" key="4">
    <source>
        <dbReference type="EMBL" id="CAH1246478.1"/>
    </source>
</evidence>
<dbReference type="PANTHER" id="PTHR15718:SF3">
    <property type="entry name" value="G PROTEIN-REGULATED INDUCER OF NEURITE OUTGROWTH C-TERMINAL DOMAIN-CONTAINING PROTEIN"/>
    <property type="match status" value="1"/>
</dbReference>
<name>A0A8J9Z2J6_BRALA</name>
<reference evidence="4" key="1">
    <citation type="submission" date="2022-01" db="EMBL/GenBank/DDBJ databases">
        <authorList>
            <person name="Braso-Vives M."/>
        </authorList>
    </citation>
    <scope>NUCLEOTIDE SEQUENCE</scope>
</reference>
<feature type="compositionally biased region" description="Low complexity" evidence="2">
    <location>
        <begin position="476"/>
        <end position="487"/>
    </location>
</feature>
<feature type="region of interest" description="Disordered" evidence="2">
    <location>
        <begin position="121"/>
        <end position="146"/>
    </location>
</feature>
<evidence type="ECO:0000256" key="1">
    <source>
        <dbReference type="ARBA" id="ARBA00002358"/>
    </source>
</evidence>
<feature type="domain" description="G protein-regulated inducer of neurite outgrowth C-terminal" evidence="3">
    <location>
        <begin position="512"/>
        <end position="570"/>
    </location>
</feature>
<dbReference type="InterPro" id="IPR026646">
    <property type="entry name" value="GPRIN2-like/GPRIN3"/>
</dbReference>
<dbReference type="Pfam" id="PF15235">
    <property type="entry name" value="GRIN_C"/>
    <property type="match status" value="1"/>
</dbReference>
<dbReference type="GO" id="GO:0031175">
    <property type="term" value="P:neuron projection development"/>
    <property type="evidence" value="ECO:0007669"/>
    <property type="project" value="TreeGrafter"/>
</dbReference>
<dbReference type="PANTHER" id="PTHR15718">
    <property type="entry name" value="G PROTEIN-REGULATED INDUCER OF NEURITE OUTGROWTH C-TERMINAL DOMAIN-CONTAINING PROTEIN"/>
    <property type="match status" value="1"/>
</dbReference>
<evidence type="ECO:0000256" key="2">
    <source>
        <dbReference type="SAM" id="MobiDB-lite"/>
    </source>
</evidence>
<keyword evidence="5" id="KW-1185">Reference proteome</keyword>
<proteinExistence type="predicted"/>
<feature type="compositionally biased region" description="Basic and acidic residues" evidence="2">
    <location>
        <begin position="259"/>
        <end position="295"/>
    </location>
</feature>
<comment type="function">
    <text evidence="1">May be involved in neurite outgrowth.</text>
</comment>